<organism evidence="2 3">
    <name type="scientific">Catenaria anguillulae PL171</name>
    <dbReference type="NCBI Taxonomy" id="765915"/>
    <lineage>
        <taxon>Eukaryota</taxon>
        <taxon>Fungi</taxon>
        <taxon>Fungi incertae sedis</taxon>
        <taxon>Blastocladiomycota</taxon>
        <taxon>Blastocladiomycetes</taxon>
        <taxon>Blastocladiales</taxon>
        <taxon>Catenariaceae</taxon>
        <taxon>Catenaria</taxon>
    </lineage>
</organism>
<dbReference type="CDD" id="cd05379">
    <property type="entry name" value="CAP_bacterial"/>
    <property type="match status" value="1"/>
</dbReference>
<dbReference type="PANTHER" id="PTHR31157:SF1">
    <property type="entry name" value="SCP DOMAIN-CONTAINING PROTEIN"/>
    <property type="match status" value="1"/>
</dbReference>
<protein>
    <recommendedName>
        <fullName evidence="1">SCP domain-containing protein</fullName>
    </recommendedName>
</protein>
<sequence>ASLVSRVSICECTTMSSATDSNPDTYQWEALSLTNQYRTSQGRSALCLEPRLNQAARNHTIDMSVNSFLSPTGNDGSSALVRIRAAGYEPTHWGSTL</sequence>
<dbReference type="InterPro" id="IPR014044">
    <property type="entry name" value="CAP_dom"/>
</dbReference>
<dbReference type="SUPFAM" id="SSF55797">
    <property type="entry name" value="PR-1-like"/>
    <property type="match status" value="1"/>
</dbReference>
<dbReference type="OrthoDB" id="568194at2759"/>
<dbReference type="AlphaFoldDB" id="A0A1Y2HI56"/>
<name>A0A1Y2HI56_9FUNG</name>
<comment type="caution">
    <text evidence="2">The sequence shown here is derived from an EMBL/GenBank/DDBJ whole genome shotgun (WGS) entry which is preliminary data.</text>
</comment>
<proteinExistence type="predicted"/>
<feature type="domain" description="SCP" evidence="1">
    <location>
        <begin position="31"/>
        <end position="88"/>
    </location>
</feature>
<accession>A0A1Y2HI56</accession>
<dbReference type="EMBL" id="MCFL01000029">
    <property type="protein sequence ID" value="ORZ34280.1"/>
    <property type="molecule type" value="Genomic_DNA"/>
</dbReference>
<evidence type="ECO:0000313" key="3">
    <source>
        <dbReference type="Proteomes" id="UP000193411"/>
    </source>
</evidence>
<evidence type="ECO:0000313" key="2">
    <source>
        <dbReference type="EMBL" id="ORZ34280.1"/>
    </source>
</evidence>
<feature type="non-terminal residue" evidence="2">
    <location>
        <position position="97"/>
    </location>
</feature>
<dbReference type="Pfam" id="PF00188">
    <property type="entry name" value="CAP"/>
    <property type="match status" value="1"/>
</dbReference>
<evidence type="ECO:0000259" key="1">
    <source>
        <dbReference type="Pfam" id="PF00188"/>
    </source>
</evidence>
<dbReference type="Gene3D" id="3.40.33.10">
    <property type="entry name" value="CAP"/>
    <property type="match status" value="1"/>
</dbReference>
<dbReference type="InterPro" id="IPR035940">
    <property type="entry name" value="CAP_sf"/>
</dbReference>
<reference evidence="2 3" key="1">
    <citation type="submission" date="2016-07" db="EMBL/GenBank/DDBJ databases">
        <title>Pervasive Adenine N6-methylation of Active Genes in Fungi.</title>
        <authorList>
            <consortium name="DOE Joint Genome Institute"/>
            <person name="Mondo S.J."/>
            <person name="Dannebaum R.O."/>
            <person name="Kuo R.C."/>
            <person name="Labutti K."/>
            <person name="Haridas S."/>
            <person name="Kuo A."/>
            <person name="Salamov A."/>
            <person name="Ahrendt S.R."/>
            <person name="Lipzen A."/>
            <person name="Sullivan W."/>
            <person name="Andreopoulos W.B."/>
            <person name="Clum A."/>
            <person name="Lindquist E."/>
            <person name="Daum C."/>
            <person name="Ramamoorthy G.K."/>
            <person name="Gryganskyi A."/>
            <person name="Culley D."/>
            <person name="Magnuson J.K."/>
            <person name="James T.Y."/>
            <person name="O'Malley M.A."/>
            <person name="Stajich J.E."/>
            <person name="Spatafora J.W."/>
            <person name="Visel A."/>
            <person name="Grigoriev I.V."/>
        </authorList>
    </citation>
    <scope>NUCLEOTIDE SEQUENCE [LARGE SCALE GENOMIC DNA]</scope>
    <source>
        <strain evidence="2 3">PL171</strain>
    </source>
</reference>
<keyword evidence="3" id="KW-1185">Reference proteome</keyword>
<dbReference type="PANTHER" id="PTHR31157">
    <property type="entry name" value="SCP DOMAIN-CONTAINING PROTEIN"/>
    <property type="match status" value="1"/>
</dbReference>
<feature type="non-terminal residue" evidence="2">
    <location>
        <position position="1"/>
    </location>
</feature>
<dbReference type="Proteomes" id="UP000193411">
    <property type="component" value="Unassembled WGS sequence"/>
</dbReference>
<gene>
    <name evidence="2" type="ORF">BCR44DRAFT_107095</name>
</gene>